<dbReference type="Proteomes" id="UP000465221">
    <property type="component" value="Unassembled WGS sequence"/>
</dbReference>
<name>A0A8H3N453_9EURO</name>
<sequence>MEIASNPHNGTVLMNVVIREWSGLYTTAATDKSRGARSIEIATCDENLYSKMIKQGRQDKMLNKNGGKGLFEQLGCGGGHIRQATLKERRGQDLVRSDEPSATAVQISYSH</sequence>
<dbReference type="AlphaFoldDB" id="A0A8H3N453"/>
<gene>
    <name evidence="2" type="ORF">IFM46972_01767</name>
</gene>
<evidence type="ECO:0000313" key="2">
    <source>
        <dbReference type="EMBL" id="GFF26391.1"/>
    </source>
</evidence>
<proteinExistence type="predicted"/>
<organism evidence="2 3">
    <name type="scientific">Aspergillus udagawae</name>
    <dbReference type="NCBI Taxonomy" id="91492"/>
    <lineage>
        <taxon>Eukaryota</taxon>
        <taxon>Fungi</taxon>
        <taxon>Dikarya</taxon>
        <taxon>Ascomycota</taxon>
        <taxon>Pezizomycotina</taxon>
        <taxon>Eurotiomycetes</taxon>
        <taxon>Eurotiomycetidae</taxon>
        <taxon>Eurotiales</taxon>
        <taxon>Aspergillaceae</taxon>
        <taxon>Aspergillus</taxon>
        <taxon>Aspergillus subgen. Fumigati</taxon>
    </lineage>
</organism>
<feature type="compositionally biased region" description="Basic and acidic residues" evidence="1">
    <location>
        <begin position="87"/>
        <end position="99"/>
    </location>
</feature>
<evidence type="ECO:0000313" key="3">
    <source>
        <dbReference type="Proteomes" id="UP000465221"/>
    </source>
</evidence>
<evidence type="ECO:0000256" key="1">
    <source>
        <dbReference type="SAM" id="MobiDB-lite"/>
    </source>
</evidence>
<comment type="caution">
    <text evidence="2">The sequence shown here is derived from an EMBL/GenBank/DDBJ whole genome shotgun (WGS) entry which is preliminary data.</text>
</comment>
<dbReference type="EMBL" id="BLKC01000008">
    <property type="protein sequence ID" value="GFF26391.1"/>
    <property type="molecule type" value="Genomic_DNA"/>
</dbReference>
<reference evidence="2 3" key="1">
    <citation type="submission" date="2020-01" db="EMBL/GenBank/DDBJ databases">
        <title>Draft genome sequence of Aspergillus udagawae IFM 46972.</title>
        <authorList>
            <person name="Takahashi H."/>
            <person name="Yaguchi T."/>
        </authorList>
    </citation>
    <scope>NUCLEOTIDE SEQUENCE [LARGE SCALE GENOMIC DNA]</scope>
    <source>
        <strain evidence="2 3">IFM 46972</strain>
    </source>
</reference>
<feature type="region of interest" description="Disordered" evidence="1">
    <location>
        <begin position="87"/>
        <end position="111"/>
    </location>
</feature>
<accession>A0A8H3N453</accession>
<protein>
    <submittedName>
        <fullName evidence="2">Uncharacterized protein</fullName>
    </submittedName>
</protein>